<evidence type="ECO:0000313" key="2">
    <source>
        <dbReference type="EMBL" id="UJO15474.1"/>
    </source>
</evidence>
<dbReference type="Gene3D" id="2.40.70.10">
    <property type="entry name" value="Acid Proteases"/>
    <property type="match status" value="1"/>
</dbReference>
<accession>A0A9Q8LDZ5</accession>
<reference evidence="2" key="2">
    <citation type="journal article" date="2022" name="Microb. Genom.">
        <title>A chromosome-scale genome assembly of the tomato pathogen Cladosporium fulvum reveals a compartmentalized genome architecture and the presence of a dispensable chromosome.</title>
        <authorList>
            <person name="Zaccaron A.Z."/>
            <person name="Chen L.H."/>
            <person name="Samaras A."/>
            <person name="Stergiopoulos I."/>
        </authorList>
    </citation>
    <scope>NUCLEOTIDE SEQUENCE</scope>
    <source>
        <strain evidence="2">Race5_Kim</strain>
    </source>
</reference>
<dbReference type="CDD" id="cd00303">
    <property type="entry name" value="retropepsin_like"/>
    <property type="match status" value="1"/>
</dbReference>
<keyword evidence="3" id="KW-1185">Reference proteome</keyword>
<name>A0A9Q8LDZ5_PASFU</name>
<gene>
    <name evidence="2" type="ORF">CLAFUR5_07892</name>
</gene>
<dbReference type="RefSeq" id="XP_047759840.1">
    <property type="nucleotide sequence ID" value="XM_047907040.1"/>
</dbReference>
<organism evidence="2 3">
    <name type="scientific">Passalora fulva</name>
    <name type="common">Tomato leaf mold</name>
    <name type="synonym">Cladosporium fulvum</name>
    <dbReference type="NCBI Taxonomy" id="5499"/>
    <lineage>
        <taxon>Eukaryota</taxon>
        <taxon>Fungi</taxon>
        <taxon>Dikarya</taxon>
        <taxon>Ascomycota</taxon>
        <taxon>Pezizomycotina</taxon>
        <taxon>Dothideomycetes</taxon>
        <taxon>Dothideomycetidae</taxon>
        <taxon>Mycosphaerellales</taxon>
        <taxon>Mycosphaerellaceae</taxon>
        <taxon>Fulvia</taxon>
    </lineage>
</organism>
<dbReference type="KEGG" id="ffu:CLAFUR5_07892"/>
<sequence>MQEISRQPDMHCHPDSVSPTVALQQSTTQLVPSFGSWSHIQTSPCRLGPREIMVASPQGQHQIMTCLPDTGSTHDFIVPSLVHQLEMQRFVQPVRQSVLPANQHTVMVDGVVWLQFRIQNDFETYGRWSYLFAGLDYPIVLGRDTICQIGLFGCRCPEAGNNVALRMMSLGKQTRGVVGAQKQAKQESNRKNRDKTRAEQEADMQELIAKREAEAMAAANATAAGSGTPSSR</sequence>
<feature type="region of interest" description="Disordered" evidence="1">
    <location>
        <begin position="176"/>
        <end position="206"/>
    </location>
</feature>
<protein>
    <submittedName>
        <fullName evidence="2">Uncharacterized protein</fullName>
    </submittedName>
</protein>
<dbReference type="AlphaFoldDB" id="A0A9Q8LDZ5"/>
<reference evidence="2" key="1">
    <citation type="submission" date="2021-12" db="EMBL/GenBank/DDBJ databases">
        <authorList>
            <person name="Zaccaron A."/>
            <person name="Stergiopoulos I."/>
        </authorList>
    </citation>
    <scope>NUCLEOTIDE SEQUENCE</scope>
    <source>
        <strain evidence="2">Race5_Kim</strain>
    </source>
</reference>
<evidence type="ECO:0000256" key="1">
    <source>
        <dbReference type="SAM" id="MobiDB-lite"/>
    </source>
</evidence>
<dbReference type="InterPro" id="IPR021109">
    <property type="entry name" value="Peptidase_aspartic_dom_sf"/>
</dbReference>
<feature type="compositionally biased region" description="Basic and acidic residues" evidence="1">
    <location>
        <begin position="184"/>
        <end position="200"/>
    </location>
</feature>
<dbReference type="EMBL" id="CP090165">
    <property type="protein sequence ID" value="UJO15474.1"/>
    <property type="molecule type" value="Genomic_DNA"/>
</dbReference>
<dbReference type="Proteomes" id="UP000756132">
    <property type="component" value="Chromosome 3"/>
</dbReference>
<proteinExistence type="predicted"/>
<evidence type="ECO:0000313" key="3">
    <source>
        <dbReference type="Proteomes" id="UP000756132"/>
    </source>
</evidence>
<dbReference type="GeneID" id="71987770"/>